<evidence type="ECO:0000256" key="1">
    <source>
        <dbReference type="ARBA" id="ARBA00009333"/>
    </source>
</evidence>
<protein>
    <submittedName>
        <fullName evidence="5">Thioredoxin reductase GliT</fullName>
    </submittedName>
</protein>
<comment type="similarity">
    <text evidence="1">Belongs to the class-II pyridine nucleotide-disulfide oxidoreductase family.</text>
</comment>
<dbReference type="AlphaFoldDB" id="A0A1E3J3P5"/>
<feature type="domain" description="FAD/NAD(P)-binding" evidence="4">
    <location>
        <begin position="8"/>
        <end position="140"/>
    </location>
</feature>
<evidence type="ECO:0000313" key="5">
    <source>
        <dbReference type="EMBL" id="ODN95285.1"/>
    </source>
</evidence>
<proteinExistence type="inferred from homology"/>
<evidence type="ECO:0000313" key="6">
    <source>
        <dbReference type="Proteomes" id="UP000094819"/>
    </source>
</evidence>
<keyword evidence="6" id="KW-1185">Reference proteome</keyword>
<comment type="caution">
    <text evidence="5">The sequence shown here is derived from an EMBL/GenBank/DDBJ whole genome shotgun (WGS) entry which is preliminary data.</text>
</comment>
<dbReference type="EMBL" id="AWGH01000013">
    <property type="protein sequence ID" value="ODN95285.1"/>
    <property type="molecule type" value="Genomic_DNA"/>
</dbReference>
<dbReference type="PRINTS" id="PR00368">
    <property type="entry name" value="FADPNR"/>
</dbReference>
<evidence type="ECO:0000256" key="3">
    <source>
        <dbReference type="ARBA" id="ARBA00023002"/>
    </source>
</evidence>
<evidence type="ECO:0000256" key="2">
    <source>
        <dbReference type="ARBA" id="ARBA00022630"/>
    </source>
</evidence>
<accession>A0A1E3J3P5</accession>
<sequence>MTSRTQVDLLVIGAGPAGLAAGQMFSRLKRSCLIYDSGVYRNDVSDHAHAVAGFEGVNPAEFRRKYRQDLIEFYGDTTTFKQGKITTLNKVGEVFEAKDENGNEVAARKVILATGLKDKLPDIPGIADQWGKRAIHCIFCHGTETANKPFAFLFTAPNAWINTGLAGTMLKLWPSLKHDPVYVLTHGLDVNTAEGRKAAGLEPYWDIVQKKGYTIISSPITSVKSDADNTTLTITFQEHSSIQVPYMLLFPEKCTPNDHALPFVNEQLFGLPLGPMGTIPFDPASQKSGGGGGMPRMGDSPKTPVKGLFWAGNSGAPAGNVAISVAQGQMAGAVAGDELGDEDLAKL</sequence>
<dbReference type="GO" id="GO:0097237">
    <property type="term" value="P:cellular response to toxic substance"/>
    <property type="evidence" value="ECO:0007669"/>
    <property type="project" value="UniProtKB-ARBA"/>
</dbReference>
<gene>
    <name evidence="5" type="ORF">L198_04676</name>
</gene>
<evidence type="ECO:0000259" key="4">
    <source>
        <dbReference type="Pfam" id="PF07992"/>
    </source>
</evidence>
<keyword evidence="3" id="KW-0560">Oxidoreductase</keyword>
<organism evidence="5 6">
    <name type="scientific">Cryptococcus wingfieldii CBS 7118</name>
    <dbReference type="NCBI Taxonomy" id="1295528"/>
    <lineage>
        <taxon>Eukaryota</taxon>
        <taxon>Fungi</taxon>
        <taxon>Dikarya</taxon>
        <taxon>Basidiomycota</taxon>
        <taxon>Agaricomycotina</taxon>
        <taxon>Tremellomycetes</taxon>
        <taxon>Tremellales</taxon>
        <taxon>Cryptococcaceae</taxon>
        <taxon>Cryptococcus</taxon>
    </lineage>
</organism>
<dbReference type="SUPFAM" id="SSF51905">
    <property type="entry name" value="FAD/NAD(P)-binding domain"/>
    <property type="match status" value="1"/>
</dbReference>
<dbReference type="InterPro" id="IPR050097">
    <property type="entry name" value="Ferredoxin-NADP_redctase_2"/>
</dbReference>
<keyword evidence="2" id="KW-0285">Flavoprotein</keyword>
<reference evidence="5 6" key="1">
    <citation type="submission" date="2016-06" db="EMBL/GenBank/DDBJ databases">
        <title>Evolution of pathogenesis and genome organization in the Tremellales.</title>
        <authorList>
            <person name="Cuomo C."/>
            <person name="Litvintseva A."/>
            <person name="Heitman J."/>
            <person name="Chen Y."/>
            <person name="Sun S."/>
            <person name="Springer D."/>
            <person name="Dromer F."/>
            <person name="Young S."/>
            <person name="Zeng Q."/>
            <person name="Chapman S."/>
            <person name="Gujja S."/>
            <person name="Saif S."/>
            <person name="Birren B."/>
        </authorList>
    </citation>
    <scope>NUCLEOTIDE SEQUENCE [LARGE SCALE GENOMIC DNA]</scope>
    <source>
        <strain evidence="5 6">CBS 7118</strain>
    </source>
</reference>
<dbReference type="PRINTS" id="PR00469">
    <property type="entry name" value="PNDRDTASEII"/>
</dbReference>
<dbReference type="GO" id="GO:0016491">
    <property type="term" value="F:oxidoreductase activity"/>
    <property type="evidence" value="ECO:0007669"/>
    <property type="project" value="UniProtKB-KW"/>
</dbReference>
<dbReference type="Gene3D" id="3.50.50.60">
    <property type="entry name" value="FAD/NAD(P)-binding domain"/>
    <property type="match status" value="2"/>
</dbReference>
<dbReference type="InterPro" id="IPR023753">
    <property type="entry name" value="FAD/NAD-binding_dom"/>
</dbReference>
<name>A0A1E3J3P5_9TREE</name>
<dbReference type="Proteomes" id="UP000094819">
    <property type="component" value="Unassembled WGS sequence"/>
</dbReference>
<dbReference type="Pfam" id="PF07992">
    <property type="entry name" value="Pyr_redox_2"/>
    <property type="match status" value="1"/>
</dbReference>
<dbReference type="PANTHER" id="PTHR48105">
    <property type="entry name" value="THIOREDOXIN REDUCTASE 1-RELATED-RELATED"/>
    <property type="match status" value="1"/>
</dbReference>
<dbReference type="OrthoDB" id="10260355at2759"/>
<dbReference type="RefSeq" id="XP_019031265.1">
    <property type="nucleotide sequence ID" value="XM_019176790.1"/>
</dbReference>
<dbReference type="InterPro" id="IPR036188">
    <property type="entry name" value="FAD/NAD-bd_sf"/>
</dbReference>
<dbReference type="GeneID" id="30193889"/>